<reference evidence="4 5" key="1">
    <citation type="submission" date="2018-03" db="EMBL/GenBank/DDBJ databases">
        <title>Genomic Encyclopedia of Type Strains, Phase III (KMG-III): the genomes of soil and plant-associated and newly described type strains.</title>
        <authorList>
            <person name="Whitman W."/>
        </authorList>
    </citation>
    <scope>NUCLEOTIDE SEQUENCE [LARGE SCALE GENOMIC DNA]</scope>
    <source>
        <strain evidence="4 5">CGMCC 1.12700</strain>
    </source>
</reference>
<accession>A0A2P8CYL7</accession>
<evidence type="ECO:0000256" key="2">
    <source>
        <dbReference type="ARBA" id="ARBA00023276"/>
    </source>
</evidence>
<feature type="domain" description="Photosynthesis system II assembly factor Ycf48/Hcf136-like" evidence="3">
    <location>
        <begin position="224"/>
        <end position="298"/>
    </location>
</feature>
<dbReference type="EMBL" id="PYGD01000009">
    <property type="protein sequence ID" value="PSK90062.1"/>
    <property type="molecule type" value="Genomic_DNA"/>
</dbReference>
<dbReference type="PANTHER" id="PTHR47199">
    <property type="entry name" value="PHOTOSYSTEM II STABILITY/ASSEMBLY FACTOR HCF136, CHLOROPLASTIC"/>
    <property type="match status" value="1"/>
</dbReference>
<keyword evidence="5" id="KW-1185">Reference proteome</keyword>
<comment type="caution">
    <text evidence="4">The sequence shown here is derived from an EMBL/GenBank/DDBJ whole genome shotgun (WGS) entry which is preliminary data.</text>
</comment>
<name>A0A2P8CYL7_9BACT</name>
<dbReference type="InterPro" id="IPR036278">
    <property type="entry name" value="Sialidase_sf"/>
</dbReference>
<sequence>MHYSFSYKKRYFFTAIGLCLWSLLAVSCKKDQIETARVTQVTTPSTADLNKILFTSKDEGYIVGGLRYEQSDILHTTDGGNTWSLFHMDGDGKKAIYGLAANNGNIYGVGFDGKIFIKNDAGMASWRYVQTSWWEWFQDITFSETGKGFIVAGNAYNNGRILRTDGAGNILSVDSFEYELTAIGFASPAVGYACGFGAVLKTSDGGGTWILQQARGDYFKSVCVLDEQHVWIAGYNGSIICTRDGGASWQRLRNGDDPLLKRYRLRAILFKDAHTGYAAGDKGLLLKTEDGGLHWMELKPFTGSDLRCLAFHPDGSLWTAGTEGVVFHIRE</sequence>
<gene>
    <name evidence="4" type="ORF">B0I18_10968</name>
</gene>
<dbReference type="Pfam" id="PF14870">
    <property type="entry name" value="PSII_BNR"/>
    <property type="match status" value="1"/>
</dbReference>
<dbReference type="InterPro" id="IPR028203">
    <property type="entry name" value="PSII_CF48-like_dom"/>
</dbReference>
<dbReference type="PANTHER" id="PTHR47199:SF2">
    <property type="entry name" value="PHOTOSYSTEM II STABILITY_ASSEMBLY FACTOR HCF136, CHLOROPLASTIC"/>
    <property type="match status" value="1"/>
</dbReference>
<protein>
    <submittedName>
        <fullName evidence="4">Photosystem II stability/assembly factor-like uncharacterized protein</fullName>
    </submittedName>
</protein>
<proteinExistence type="predicted"/>
<dbReference type="InterPro" id="IPR015943">
    <property type="entry name" value="WD40/YVTN_repeat-like_dom_sf"/>
</dbReference>
<evidence type="ECO:0000259" key="3">
    <source>
        <dbReference type="Pfam" id="PF14870"/>
    </source>
</evidence>
<dbReference type="SUPFAM" id="SSF110296">
    <property type="entry name" value="Oligoxyloglucan reducing end-specific cellobiohydrolase"/>
    <property type="match status" value="1"/>
</dbReference>
<dbReference type="Gene3D" id="2.130.10.10">
    <property type="entry name" value="YVTN repeat-like/Quinoprotein amine dehydrogenase"/>
    <property type="match status" value="1"/>
</dbReference>
<organism evidence="4 5">
    <name type="scientific">Taibaiella chishuiensis</name>
    <dbReference type="NCBI Taxonomy" id="1434707"/>
    <lineage>
        <taxon>Bacteria</taxon>
        <taxon>Pseudomonadati</taxon>
        <taxon>Bacteroidota</taxon>
        <taxon>Chitinophagia</taxon>
        <taxon>Chitinophagales</taxon>
        <taxon>Chitinophagaceae</taxon>
        <taxon>Taibaiella</taxon>
    </lineage>
</organism>
<evidence type="ECO:0000313" key="5">
    <source>
        <dbReference type="Proteomes" id="UP000240572"/>
    </source>
</evidence>
<dbReference type="SUPFAM" id="SSF50939">
    <property type="entry name" value="Sialidases"/>
    <property type="match status" value="1"/>
</dbReference>
<evidence type="ECO:0000256" key="1">
    <source>
        <dbReference type="ARBA" id="ARBA00022531"/>
    </source>
</evidence>
<dbReference type="Proteomes" id="UP000240572">
    <property type="component" value="Unassembled WGS sequence"/>
</dbReference>
<keyword evidence="2" id="KW-0604">Photosystem II</keyword>
<dbReference type="RefSeq" id="WP_106524408.1">
    <property type="nucleotide sequence ID" value="NZ_PYGD01000009.1"/>
</dbReference>
<dbReference type="OrthoDB" id="9757809at2"/>
<keyword evidence="1" id="KW-0602">Photosynthesis</keyword>
<evidence type="ECO:0000313" key="4">
    <source>
        <dbReference type="EMBL" id="PSK90062.1"/>
    </source>
</evidence>
<dbReference type="AlphaFoldDB" id="A0A2P8CYL7"/>
<dbReference type="GO" id="GO:0015979">
    <property type="term" value="P:photosynthesis"/>
    <property type="evidence" value="ECO:0007669"/>
    <property type="project" value="UniProtKB-KW"/>
</dbReference>
<dbReference type="GO" id="GO:0009523">
    <property type="term" value="C:photosystem II"/>
    <property type="evidence" value="ECO:0007669"/>
    <property type="project" value="UniProtKB-KW"/>
</dbReference>